<dbReference type="EMBL" id="CASHTH010002063">
    <property type="protein sequence ID" value="CAI8024225.1"/>
    <property type="molecule type" value="Genomic_DNA"/>
</dbReference>
<keyword evidence="6 7" id="KW-0472">Membrane</keyword>
<dbReference type="GO" id="GO:0005886">
    <property type="term" value="C:plasma membrane"/>
    <property type="evidence" value="ECO:0007669"/>
    <property type="project" value="UniProtKB-SubCell"/>
</dbReference>
<evidence type="ECO:0000256" key="4">
    <source>
        <dbReference type="ARBA" id="ARBA00022692"/>
    </source>
</evidence>
<evidence type="ECO:0000256" key="6">
    <source>
        <dbReference type="ARBA" id="ARBA00023136"/>
    </source>
</evidence>
<proteinExistence type="inferred from homology"/>
<dbReference type="PANTHER" id="PTHR30012:SF0">
    <property type="entry name" value="TYPE II SECRETION SYSTEM PROTEIN F-RELATED"/>
    <property type="match status" value="1"/>
</dbReference>
<dbReference type="InterPro" id="IPR003004">
    <property type="entry name" value="GspF/PilC"/>
</dbReference>
<protein>
    <submittedName>
        <fullName evidence="9">Type IV pilus assembly protein PilC</fullName>
    </submittedName>
</protein>
<feature type="transmembrane region" description="Helical" evidence="7">
    <location>
        <begin position="67"/>
        <end position="90"/>
    </location>
</feature>
<evidence type="ECO:0000313" key="9">
    <source>
        <dbReference type="EMBL" id="CAI8024225.1"/>
    </source>
</evidence>
<dbReference type="InterPro" id="IPR018076">
    <property type="entry name" value="T2SS_GspF_dom"/>
</dbReference>
<comment type="caution">
    <text evidence="9">The sequence shown here is derived from an EMBL/GenBank/DDBJ whole genome shotgun (WGS) entry which is preliminary data.</text>
</comment>
<evidence type="ECO:0000256" key="2">
    <source>
        <dbReference type="ARBA" id="ARBA00005745"/>
    </source>
</evidence>
<organism evidence="9 10">
    <name type="scientific">Geodia barretti</name>
    <name type="common">Barrett's horny sponge</name>
    <dbReference type="NCBI Taxonomy" id="519541"/>
    <lineage>
        <taxon>Eukaryota</taxon>
        <taxon>Metazoa</taxon>
        <taxon>Porifera</taxon>
        <taxon>Demospongiae</taxon>
        <taxon>Heteroscleromorpha</taxon>
        <taxon>Tetractinellida</taxon>
        <taxon>Astrophorina</taxon>
        <taxon>Geodiidae</taxon>
        <taxon>Geodia</taxon>
    </lineage>
</organism>
<dbReference type="AlphaFoldDB" id="A0AA35S687"/>
<evidence type="ECO:0000259" key="8">
    <source>
        <dbReference type="Pfam" id="PF00482"/>
    </source>
</evidence>
<comment type="similarity">
    <text evidence="2">Belongs to the GSP F family.</text>
</comment>
<evidence type="ECO:0000313" key="10">
    <source>
        <dbReference type="Proteomes" id="UP001174909"/>
    </source>
</evidence>
<feature type="domain" description="Type II secretion system protein GspF" evidence="8">
    <location>
        <begin position="143"/>
        <end position="224"/>
    </location>
</feature>
<reference evidence="9" key="1">
    <citation type="submission" date="2023-03" db="EMBL/GenBank/DDBJ databases">
        <authorList>
            <person name="Steffen K."/>
            <person name="Cardenas P."/>
        </authorList>
    </citation>
    <scope>NUCLEOTIDE SEQUENCE</scope>
</reference>
<keyword evidence="5 7" id="KW-1133">Transmembrane helix</keyword>
<keyword evidence="10" id="KW-1185">Reference proteome</keyword>
<sequence>MPILSRGGRPLPTVCVTLPCTPRSPFVALVAAALLVTYSLPSLSSLLSEVSGDLPTSTRVLITVSDFFGEYGTPILVGLAVFALLLLVALRRDRPGRHGYGATSRSCHRQGHRSQQHVLAHVHNVDAAQSGYVPGRGSQADAEGMANAYYRRRLGRVIDRATEGTKLGEAVGEDGGFPSIVSQAIITGETRGRLADTMSGLTEYYEEVTKRAAGGITELIQPRSSCSWPAW</sequence>
<evidence type="ECO:0000256" key="3">
    <source>
        <dbReference type="ARBA" id="ARBA00022475"/>
    </source>
</evidence>
<dbReference type="InterPro" id="IPR042094">
    <property type="entry name" value="T2SS_GspF_sf"/>
</dbReference>
<dbReference type="Pfam" id="PF00482">
    <property type="entry name" value="T2SSF"/>
    <property type="match status" value="1"/>
</dbReference>
<evidence type="ECO:0000256" key="7">
    <source>
        <dbReference type="SAM" id="Phobius"/>
    </source>
</evidence>
<dbReference type="PANTHER" id="PTHR30012">
    <property type="entry name" value="GENERAL SECRETION PATHWAY PROTEIN"/>
    <property type="match status" value="1"/>
</dbReference>
<name>A0AA35S687_GEOBA</name>
<gene>
    <name evidence="9" type="ORF">GBAR_LOCUS14090</name>
</gene>
<dbReference type="Proteomes" id="UP001174909">
    <property type="component" value="Unassembled WGS sequence"/>
</dbReference>
<feature type="transmembrane region" description="Helical" evidence="7">
    <location>
        <begin position="26"/>
        <end position="47"/>
    </location>
</feature>
<keyword evidence="4 7" id="KW-0812">Transmembrane</keyword>
<evidence type="ECO:0000256" key="5">
    <source>
        <dbReference type="ARBA" id="ARBA00022989"/>
    </source>
</evidence>
<keyword evidence="3" id="KW-1003">Cell membrane</keyword>
<dbReference type="Gene3D" id="1.20.81.30">
    <property type="entry name" value="Type II secretion system (T2SS), domain F"/>
    <property type="match status" value="1"/>
</dbReference>
<accession>A0AA35S687</accession>
<evidence type="ECO:0000256" key="1">
    <source>
        <dbReference type="ARBA" id="ARBA00004651"/>
    </source>
</evidence>
<comment type="subcellular location">
    <subcellularLocation>
        <location evidence="1">Cell membrane</location>
        <topology evidence="1">Multi-pass membrane protein</topology>
    </subcellularLocation>
</comment>